<dbReference type="Pfam" id="PF13645">
    <property type="entry name" value="YkuD_2"/>
    <property type="match status" value="1"/>
</dbReference>
<accession>A0A0A2M1T0</accession>
<reference evidence="2 3" key="1">
    <citation type="submission" date="2013-09" db="EMBL/GenBank/DDBJ databases">
        <authorList>
            <person name="Zeng Z."/>
            <person name="Chen C."/>
        </authorList>
    </citation>
    <scope>NUCLEOTIDE SEQUENCE [LARGE SCALE GENOMIC DNA]</scope>
    <source>
        <strain evidence="2 3">WB 3.3-2</strain>
    </source>
</reference>
<evidence type="ECO:0000313" key="2">
    <source>
        <dbReference type="EMBL" id="KGO85566.1"/>
    </source>
</evidence>
<organism evidence="2 3">
    <name type="scientific">Flavobacterium rivuli WB 3.3-2 = DSM 21788</name>
    <dbReference type="NCBI Taxonomy" id="1121895"/>
    <lineage>
        <taxon>Bacteria</taxon>
        <taxon>Pseudomonadati</taxon>
        <taxon>Bacteroidota</taxon>
        <taxon>Flavobacteriia</taxon>
        <taxon>Flavobacteriales</taxon>
        <taxon>Flavobacteriaceae</taxon>
        <taxon>Flavobacterium</taxon>
    </lineage>
</organism>
<dbReference type="OrthoDB" id="1247236at2"/>
<dbReference type="PANTHER" id="PTHR38477:SF1">
    <property type="entry name" value="MUREIN L,D-TRANSPEPTIDASE CATALYTIC DOMAIN FAMILY PROTEIN"/>
    <property type="match status" value="1"/>
</dbReference>
<evidence type="ECO:0000256" key="1">
    <source>
        <dbReference type="SAM" id="SignalP"/>
    </source>
</evidence>
<evidence type="ECO:0000313" key="3">
    <source>
        <dbReference type="Proteomes" id="UP000030152"/>
    </source>
</evidence>
<keyword evidence="1" id="KW-0732">Signal</keyword>
<gene>
    <name evidence="2" type="ORF">Q765_15250</name>
</gene>
<dbReference type="RefSeq" id="WP_020213606.1">
    <property type="nucleotide sequence ID" value="NZ_JRLX01000019.1"/>
</dbReference>
<keyword evidence="3" id="KW-1185">Reference proteome</keyword>
<dbReference type="InterPro" id="IPR032676">
    <property type="entry name" value="YkuD_2"/>
</dbReference>
<name>A0A0A2M1T0_9FLAO</name>
<dbReference type="Proteomes" id="UP000030152">
    <property type="component" value="Unassembled WGS sequence"/>
</dbReference>
<dbReference type="EMBL" id="JRLX01000019">
    <property type="protein sequence ID" value="KGO85566.1"/>
    <property type="molecule type" value="Genomic_DNA"/>
</dbReference>
<sequence length="199" mass="23041">MVRILFLVFIQLLSCSGNTAEKDTSAKDYSDKHTEALTFCKQKKYCEDYYFLIDLSVHSGKDRFYVYDFRQRKIVDKNLVTHGSCDAFQDNDTKYEKVKFSNLDKSHCSSSGKYKVGKRDYSSWGIKVKYWLEGLDETNSNAQHRVVVLHSWNAVADKEIFPRYSPLSWGCPAVSDNFMQTLDAKLQATEKPVLLWIVD</sequence>
<protein>
    <submittedName>
        <fullName evidence="2">Peptidase</fullName>
    </submittedName>
</protein>
<feature type="signal peptide" evidence="1">
    <location>
        <begin position="1"/>
        <end position="19"/>
    </location>
</feature>
<dbReference type="STRING" id="1121895.GCA_000378485_02439"/>
<proteinExistence type="predicted"/>
<dbReference type="eggNOG" id="ENOG502ZB98">
    <property type="taxonomic scope" value="Bacteria"/>
</dbReference>
<dbReference type="AlphaFoldDB" id="A0A0A2M1T0"/>
<dbReference type="PANTHER" id="PTHR38477">
    <property type="entry name" value="HYPOTHETICAL EXPORTED PROTEIN"/>
    <property type="match status" value="1"/>
</dbReference>
<feature type="chain" id="PRO_5002002759" evidence="1">
    <location>
        <begin position="20"/>
        <end position="199"/>
    </location>
</feature>
<comment type="caution">
    <text evidence="2">The sequence shown here is derived from an EMBL/GenBank/DDBJ whole genome shotgun (WGS) entry which is preliminary data.</text>
</comment>